<accession>A0A8S4QBE9</accession>
<name>A0A8S4QBE9_OWEFU</name>
<gene>
    <name evidence="1" type="ORF">OFUS_LOCUS26724</name>
</gene>
<dbReference type="AlphaFoldDB" id="A0A8S4QBE9"/>
<sequence length="366" mass="41829">MAGLLDGVIWVWPQWDAVNHDTVYRQWIVELGTTEVKIDGYLTKVFCICHLEGNDTEFDCRYLNEEDANDVGYMGTKIDKDKCKRPTKRGIFEELQEDNALEKLKGGHWFKDNENIILDIDEDYFGCESGTDSLINAKIPWKLVEEINKLLNELICIKITEHEKLADRLLYNHINSFKSLCSRTGKCDLTKALKLLEDEVAKLPRQILCHGRNKQMVKQICLMINNKIARLSKTQMNTLQETGFCAQTTVKSFTHLLENENGFKVCHGVNAPNQSVVIFHSPTIEETNTRITLLGDLLGDKHLPKPKLVTLCRSMRDGYTPKSQYHKIEKGIIDSVINSHKNSFAVYYDKDLLGGQKGWPGRHTGK</sequence>
<keyword evidence="2" id="KW-1185">Reference proteome</keyword>
<evidence type="ECO:0000313" key="2">
    <source>
        <dbReference type="Proteomes" id="UP000749559"/>
    </source>
</evidence>
<protein>
    <submittedName>
        <fullName evidence="1">Uncharacterized protein</fullName>
    </submittedName>
</protein>
<reference evidence="1" key="1">
    <citation type="submission" date="2022-03" db="EMBL/GenBank/DDBJ databases">
        <authorList>
            <person name="Martin C."/>
        </authorList>
    </citation>
    <scope>NUCLEOTIDE SEQUENCE</scope>
</reference>
<dbReference type="EMBL" id="CAIIXF020000255">
    <property type="protein sequence ID" value="CAH1803104.1"/>
    <property type="molecule type" value="Genomic_DNA"/>
</dbReference>
<dbReference type="OrthoDB" id="418142at2759"/>
<proteinExistence type="predicted"/>
<comment type="caution">
    <text evidence="1">The sequence shown here is derived from an EMBL/GenBank/DDBJ whole genome shotgun (WGS) entry which is preliminary data.</text>
</comment>
<dbReference type="Proteomes" id="UP000749559">
    <property type="component" value="Unassembled WGS sequence"/>
</dbReference>
<organism evidence="1 2">
    <name type="scientific">Owenia fusiformis</name>
    <name type="common">Polychaete worm</name>
    <dbReference type="NCBI Taxonomy" id="6347"/>
    <lineage>
        <taxon>Eukaryota</taxon>
        <taxon>Metazoa</taxon>
        <taxon>Spiralia</taxon>
        <taxon>Lophotrochozoa</taxon>
        <taxon>Annelida</taxon>
        <taxon>Polychaeta</taxon>
        <taxon>Sedentaria</taxon>
        <taxon>Canalipalpata</taxon>
        <taxon>Sabellida</taxon>
        <taxon>Oweniida</taxon>
        <taxon>Oweniidae</taxon>
        <taxon>Owenia</taxon>
    </lineage>
</organism>
<evidence type="ECO:0000313" key="1">
    <source>
        <dbReference type="EMBL" id="CAH1803104.1"/>
    </source>
</evidence>